<dbReference type="Proteomes" id="UP000317421">
    <property type="component" value="Unassembled WGS sequence"/>
</dbReference>
<dbReference type="OrthoDB" id="292791at2"/>
<keyword evidence="1" id="KW-0732">Signal</keyword>
<keyword evidence="3" id="KW-1185">Reference proteome</keyword>
<evidence type="ECO:0000313" key="3">
    <source>
        <dbReference type="Proteomes" id="UP000317421"/>
    </source>
</evidence>
<feature type="chain" id="PRO_5023111603" evidence="1">
    <location>
        <begin position="21"/>
        <end position="105"/>
    </location>
</feature>
<accession>A0A5C6A0N7</accession>
<dbReference type="AlphaFoldDB" id="A0A5C6A0N7"/>
<feature type="signal peptide" evidence="1">
    <location>
        <begin position="1"/>
        <end position="20"/>
    </location>
</feature>
<dbReference type="RefSeq" id="WP_146446564.1">
    <property type="nucleotide sequence ID" value="NZ_SJPR01000008.1"/>
</dbReference>
<dbReference type="EMBL" id="SJPR01000008">
    <property type="protein sequence ID" value="TWT93392.1"/>
    <property type="molecule type" value="Genomic_DNA"/>
</dbReference>
<protein>
    <submittedName>
        <fullName evidence="2">Uncharacterized protein</fullName>
    </submittedName>
</protein>
<organism evidence="2 3">
    <name type="scientific">Botrimarina colliarenosi</name>
    <dbReference type="NCBI Taxonomy" id="2528001"/>
    <lineage>
        <taxon>Bacteria</taxon>
        <taxon>Pseudomonadati</taxon>
        <taxon>Planctomycetota</taxon>
        <taxon>Planctomycetia</taxon>
        <taxon>Pirellulales</taxon>
        <taxon>Lacipirellulaceae</taxon>
        <taxon>Botrimarina</taxon>
    </lineage>
</organism>
<evidence type="ECO:0000256" key="1">
    <source>
        <dbReference type="SAM" id="SignalP"/>
    </source>
</evidence>
<comment type="caution">
    <text evidence="2">The sequence shown here is derived from an EMBL/GenBank/DDBJ whole genome shotgun (WGS) entry which is preliminary data.</text>
</comment>
<proteinExistence type="predicted"/>
<reference evidence="2 3" key="1">
    <citation type="submission" date="2019-02" db="EMBL/GenBank/DDBJ databases">
        <title>Deep-cultivation of Planctomycetes and their phenomic and genomic characterization uncovers novel biology.</title>
        <authorList>
            <person name="Wiegand S."/>
            <person name="Jogler M."/>
            <person name="Boedeker C."/>
            <person name="Pinto D."/>
            <person name="Vollmers J."/>
            <person name="Rivas-Marin E."/>
            <person name="Kohn T."/>
            <person name="Peeters S.H."/>
            <person name="Heuer A."/>
            <person name="Rast P."/>
            <person name="Oberbeckmann S."/>
            <person name="Bunk B."/>
            <person name="Jeske O."/>
            <person name="Meyerdierks A."/>
            <person name="Storesund J.E."/>
            <person name="Kallscheuer N."/>
            <person name="Luecker S."/>
            <person name="Lage O.M."/>
            <person name="Pohl T."/>
            <person name="Merkel B.J."/>
            <person name="Hornburger P."/>
            <person name="Mueller R.-W."/>
            <person name="Bruemmer F."/>
            <person name="Labrenz M."/>
            <person name="Spormann A.M."/>
            <person name="Op Den Camp H."/>
            <person name="Overmann J."/>
            <person name="Amann R."/>
            <person name="Jetten M.S.M."/>
            <person name="Mascher T."/>
            <person name="Medema M.H."/>
            <person name="Devos D.P."/>
            <person name="Kaster A.-K."/>
            <person name="Ovreas L."/>
            <person name="Rohde M."/>
            <person name="Galperin M.Y."/>
            <person name="Jogler C."/>
        </authorList>
    </citation>
    <scope>NUCLEOTIDE SEQUENCE [LARGE SCALE GENOMIC DNA]</scope>
    <source>
        <strain evidence="2 3">Pla108</strain>
    </source>
</reference>
<sequence length="105" mass="10739" precursor="true">MRARLSCLVAVVALASPALGAGYYNMPTSWQQCLGLGCGPGYHAPMLLGPMMKSGIAAQRVQRLPAALTPPACGGFDAPSTWIDASTSSNGGPLGQVGPTLYPSY</sequence>
<gene>
    <name evidence="2" type="ORF">Pla108_38860</name>
</gene>
<evidence type="ECO:0000313" key="2">
    <source>
        <dbReference type="EMBL" id="TWT93392.1"/>
    </source>
</evidence>
<name>A0A5C6A0N7_9BACT</name>